<dbReference type="EMBL" id="JAUDDZ010000008">
    <property type="protein sequence ID" value="MDM8275177.1"/>
    <property type="molecule type" value="Genomic_DNA"/>
</dbReference>
<sequence>MPRVTRRISESGFYHVVLRGNGKQILFEDDADRRHFLHLLHEKTDTDGIAVIAWCLMSNHVHLLLEDANGTLSHMMHALATAYARRFNEKTGHVGSVFQGRFFSAPIKCDRQLLQAVRYLHENPVKAGIARAADYPWSSYREYVHGRGIADTSLVLDMVGGKDGFLRMSENARYGSYYFKTTKLVPDDEAAEAARLLLGGADPATLKACSRLYRDEALRTLRRAGMTVKQIERLTGIGHSTISRATSRWMGE</sequence>
<protein>
    <submittedName>
        <fullName evidence="2">Transposase</fullName>
    </submittedName>
</protein>
<accession>A0ABT7VBE9</accession>
<dbReference type="SMART" id="SM01321">
    <property type="entry name" value="Y1_Tnp"/>
    <property type="match status" value="1"/>
</dbReference>
<dbReference type="RefSeq" id="WP_289545221.1">
    <property type="nucleotide sequence ID" value="NZ_JAUDDZ010000008.1"/>
</dbReference>
<dbReference type="SUPFAM" id="SSF143422">
    <property type="entry name" value="Transposase IS200-like"/>
    <property type="match status" value="1"/>
</dbReference>
<dbReference type="Pfam" id="PF01797">
    <property type="entry name" value="Y1_Tnp"/>
    <property type="match status" value="1"/>
</dbReference>
<dbReference type="Gene3D" id="3.30.70.1290">
    <property type="entry name" value="Transposase IS200-like"/>
    <property type="match status" value="1"/>
</dbReference>
<name>A0ABT7VBE9_9ACTN</name>
<organism evidence="2 3">
    <name type="scientific">Enorma phocaeensis</name>
    <dbReference type="NCBI Taxonomy" id="1871019"/>
    <lineage>
        <taxon>Bacteria</taxon>
        <taxon>Bacillati</taxon>
        <taxon>Actinomycetota</taxon>
        <taxon>Coriobacteriia</taxon>
        <taxon>Coriobacteriales</taxon>
        <taxon>Coriobacteriaceae</taxon>
        <taxon>Enorma</taxon>
    </lineage>
</organism>
<dbReference type="InterPro" id="IPR036515">
    <property type="entry name" value="Transposase_17_sf"/>
</dbReference>
<reference evidence="3" key="1">
    <citation type="submission" date="2023-06" db="EMBL/GenBank/DDBJ databases">
        <title>Identification and characterization of horizontal gene transfer across gut microbiota members of farm animals based on homology search.</title>
        <authorList>
            <person name="Zeman M."/>
            <person name="Kubasova T."/>
            <person name="Jahodarova E."/>
            <person name="Nykrynova M."/>
            <person name="Rychlik I."/>
        </authorList>
    </citation>
    <scope>NUCLEOTIDE SEQUENCE [LARGE SCALE GENOMIC DNA]</scope>
    <source>
        <strain evidence="3">154_Feed</strain>
    </source>
</reference>
<evidence type="ECO:0000313" key="3">
    <source>
        <dbReference type="Proteomes" id="UP001529421"/>
    </source>
</evidence>
<evidence type="ECO:0000259" key="1">
    <source>
        <dbReference type="SMART" id="SM01321"/>
    </source>
</evidence>
<feature type="domain" description="Transposase IS200-like" evidence="1">
    <location>
        <begin position="9"/>
        <end position="123"/>
    </location>
</feature>
<dbReference type="InterPro" id="IPR002686">
    <property type="entry name" value="Transposase_17"/>
</dbReference>
<gene>
    <name evidence="2" type="ORF">QUW28_06670</name>
</gene>
<dbReference type="Proteomes" id="UP001529421">
    <property type="component" value="Unassembled WGS sequence"/>
</dbReference>
<dbReference type="PANTHER" id="PTHR34322:SF2">
    <property type="entry name" value="TRANSPOSASE IS200-LIKE DOMAIN-CONTAINING PROTEIN"/>
    <property type="match status" value="1"/>
</dbReference>
<dbReference type="PANTHER" id="PTHR34322">
    <property type="entry name" value="TRANSPOSASE, Y1_TNP DOMAIN-CONTAINING"/>
    <property type="match status" value="1"/>
</dbReference>
<keyword evidence="3" id="KW-1185">Reference proteome</keyword>
<proteinExistence type="predicted"/>
<evidence type="ECO:0000313" key="2">
    <source>
        <dbReference type="EMBL" id="MDM8275177.1"/>
    </source>
</evidence>
<comment type="caution">
    <text evidence="2">The sequence shown here is derived from an EMBL/GenBank/DDBJ whole genome shotgun (WGS) entry which is preliminary data.</text>
</comment>